<keyword evidence="9" id="KW-0472">Membrane</keyword>
<protein>
    <recommendedName>
        <fullName evidence="1">non-specific serine/threonine protein kinase</fullName>
        <ecNumber evidence="1">2.7.11.1</ecNumber>
    </recommendedName>
</protein>
<dbReference type="OrthoDB" id="5979581at2759"/>
<dbReference type="GO" id="GO:0000245">
    <property type="term" value="P:spliceosomal complex assembly"/>
    <property type="evidence" value="ECO:0007669"/>
    <property type="project" value="TreeGrafter"/>
</dbReference>
<organism evidence="10 11">
    <name type="scientific">Penicillium nalgiovense</name>
    <dbReference type="NCBI Taxonomy" id="60175"/>
    <lineage>
        <taxon>Eukaryota</taxon>
        <taxon>Fungi</taxon>
        <taxon>Dikarya</taxon>
        <taxon>Ascomycota</taxon>
        <taxon>Pezizomycotina</taxon>
        <taxon>Eurotiomycetes</taxon>
        <taxon>Eurotiomycetidae</taxon>
        <taxon>Eurotiales</taxon>
        <taxon>Aspergillaceae</taxon>
        <taxon>Penicillium</taxon>
    </lineage>
</organism>
<evidence type="ECO:0000256" key="3">
    <source>
        <dbReference type="ARBA" id="ARBA00022679"/>
    </source>
</evidence>
<evidence type="ECO:0000256" key="7">
    <source>
        <dbReference type="ARBA" id="ARBA00047899"/>
    </source>
</evidence>
<gene>
    <name evidence="10" type="ORF">PNAL_LOCUS7308</name>
</gene>
<comment type="catalytic activity">
    <reaction evidence="8">
        <text>L-seryl-[protein] + ATP = O-phospho-L-seryl-[protein] + ADP + H(+)</text>
        <dbReference type="Rhea" id="RHEA:17989"/>
        <dbReference type="Rhea" id="RHEA-COMP:9863"/>
        <dbReference type="Rhea" id="RHEA-COMP:11604"/>
        <dbReference type="ChEBI" id="CHEBI:15378"/>
        <dbReference type="ChEBI" id="CHEBI:29999"/>
        <dbReference type="ChEBI" id="CHEBI:30616"/>
        <dbReference type="ChEBI" id="CHEBI:83421"/>
        <dbReference type="ChEBI" id="CHEBI:456216"/>
        <dbReference type="EC" id="2.7.11.1"/>
    </reaction>
</comment>
<keyword evidence="9" id="KW-0812">Transmembrane</keyword>
<evidence type="ECO:0000256" key="1">
    <source>
        <dbReference type="ARBA" id="ARBA00012513"/>
    </source>
</evidence>
<keyword evidence="5" id="KW-0418">Kinase</keyword>
<keyword evidence="9" id="KW-1133">Transmembrane helix</keyword>
<feature type="transmembrane region" description="Helical" evidence="9">
    <location>
        <begin position="12"/>
        <end position="32"/>
    </location>
</feature>
<comment type="catalytic activity">
    <reaction evidence="7">
        <text>L-threonyl-[protein] + ATP = O-phospho-L-threonyl-[protein] + ADP + H(+)</text>
        <dbReference type="Rhea" id="RHEA:46608"/>
        <dbReference type="Rhea" id="RHEA-COMP:11060"/>
        <dbReference type="Rhea" id="RHEA-COMP:11605"/>
        <dbReference type="ChEBI" id="CHEBI:15378"/>
        <dbReference type="ChEBI" id="CHEBI:30013"/>
        <dbReference type="ChEBI" id="CHEBI:30616"/>
        <dbReference type="ChEBI" id="CHEBI:61977"/>
        <dbReference type="ChEBI" id="CHEBI:456216"/>
        <dbReference type="EC" id="2.7.11.1"/>
    </reaction>
</comment>
<evidence type="ECO:0000256" key="9">
    <source>
        <dbReference type="SAM" id="Phobius"/>
    </source>
</evidence>
<keyword evidence="2" id="KW-0723">Serine/threonine-protein kinase</keyword>
<dbReference type="GO" id="GO:0005524">
    <property type="term" value="F:ATP binding"/>
    <property type="evidence" value="ECO:0007669"/>
    <property type="project" value="UniProtKB-KW"/>
</dbReference>
<evidence type="ECO:0000256" key="8">
    <source>
        <dbReference type="ARBA" id="ARBA00048679"/>
    </source>
</evidence>
<evidence type="ECO:0000313" key="11">
    <source>
        <dbReference type="Proteomes" id="UP001153461"/>
    </source>
</evidence>
<keyword evidence="3" id="KW-0808">Transferase</keyword>
<keyword evidence="4" id="KW-0547">Nucleotide-binding</keyword>
<evidence type="ECO:0000256" key="4">
    <source>
        <dbReference type="ARBA" id="ARBA00022741"/>
    </source>
</evidence>
<name>A0A9W4HY40_PENNA</name>
<dbReference type="Gene3D" id="3.30.200.20">
    <property type="entry name" value="Phosphorylase Kinase, domain 1"/>
    <property type="match status" value="1"/>
</dbReference>
<dbReference type="PANTHER" id="PTHR47634">
    <property type="entry name" value="PROTEIN KINASE DOMAIN-CONTAINING PROTEIN-RELATED"/>
    <property type="match status" value="1"/>
</dbReference>
<dbReference type="EMBL" id="CAJVNV010000432">
    <property type="protein sequence ID" value="CAG8194488.1"/>
    <property type="molecule type" value="Genomic_DNA"/>
</dbReference>
<dbReference type="Proteomes" id="UP001153461">
    <property type="component" value="Unassembled WGS sequence"/>
</dbReference>
<sequence length="418" mass="47432">MARYSQGIHCSPFPFLNPFLFLLLHFGFYSPIQTLRSPSRSYSTPCQSNYLSAITPSHSEFDFKYNRIDGAENLEKYEPGGGYHPIMIGDTLHERYQVVDKLGFGGHSTVWLARDLRSSPDRDSLYRELKALQALSTPPYVRQHRRCRLFPLVFDQFEIHGPNGAHSCYTTAPARCNVRDVSYSRLFHLDVARALAGGLALLWYIPIQKDTCMEVHIHLSNILIRLPSSLDQLSMEQFYEKYWEPEADTITQCNKDPLPANAPPKAVLPLYLGKRAEEFSLCEAGGVLLSDFGEAFEPASDPRQGKDCHTPLAFRAPEAYFGPKAPLSYPSDIWGLATAIWKILGMKAIFSLEYADINKIISQHIDVLGPLPLPWWESWEERMCFFGGNGNPKKAEMCGHRPMKHLRTVCRNIAGWTK</sequence>
<dbReference type="EC" id="2.7.11.1" evidence="1"/>
<dbReference type="GO" id="GO:0004674">
    <property type="term" value="F:protein serine/threonine kinase activity"/>
    <property type="evidence" value="ECO:0007669"/>
    <property type="project" value="UniProtKB-KW"/>
</dbReference>
<evidence type="ECO:0000256" key="5">
    <source>
        <dbReference type="ARBA" id="ARBA00022777"/>
    </source>
</evidence>
<reference evidence="10" key="1">
    <citation type="submission" date="2021-07" db="EMBL/GenBank/DDBJ databases">
        <authorList>
            <person name="Branca A.L. A."/>
        </authorList>
    </citation>
    <scope>NUCLEOTIDE SEQUENCE</scope>
</reference>
<accession>A0A9W4HY40</accession>
<dbReference type="GO" id="GO:0050684">
    <property type="term" value="P:regulation of mRNA processing"/>
    <property type="evidence" value="ECO:0007669"/>
    <property type="project" value="TreeGrafter"/>
</dbReference>
<dbReference type="InterPro" id="IPR051334">
    <property type="entry name" value="SRPK"/>
</dbReference>
<proteinExistence type="predicted"/>
<comment type="caution">
    <text evidence="10">The sequence shown here is derived from an EMBL/GenBank/DDBJ whole genome shotgun (WGS) entry which is preliminary data.</text>
</comment>
<dbReference type="InterPro" id="IPR011009">
    <property type="entry name" value="Kinase-like_dom_sf"/>
</dbReference>
<dbReference type="AlphaFoldDB" id="A0A9W4HY40"/>
<dbReference type="SUPFAM" id="SSF56112">
    <property type="entry name" value="Protein kinase-like (PK-like)"/>
    <property type="match status" value="1"/>
</dbReference>
<evidence type="ECO:0000256" key="2">
    <source>
        <dbReference type="ARBA" id="ARBA00022527"/>
    </source>
</evidence>
<keyword evidence="6" id="KW-0067">ATP-binding</keyword>
<dbReference type="PANTHER" id="PTHR47634:SF9">
    <property type="entry name" value="PROTEIN KINASE DOMAIN-CONTAINING PROTEIN-RELATED"/>
    <property type="match status" value="1"/>
</dbReference>
<dbReference type="Gene3D" id="1.10.510.10">
    <property type="entry name" value="Transferase(Phosphotransferase) domain 1"/>
    <property type="match status" value="1"/>
</dbReference>
<evidence type="ECO:0000256" key="6">
    <source>
        <dbReference type="ARBA" id="ARBA00022840"/>
    </source>
</evidence>
<evidence type="ECO:0000313" key="10">
    <source>
        <dbReference type="EMBL" id="CAG8194488.1"/>
    </source>
</evidence>